<gene>
    <name evidence="2" type="ORF">FHW37_104588</name>
</gene>
<sequence length="197" mass="22050">MDIKDLVIPPPEDRSPELVRLNTRRAELASRYDEINAEQRTVHAQAMTAAPADLRKDRVAALIEGARFEMPPSAREQLSRLADERRDIEEAMHELDNMIRDERKAASRVVSAEFVDVYKQIAVEFHAALLAAAKAHAKIGELHLSLGKAGVEPHGMIDPAQHLFGAPLYRHNDAWLVIRSGVDDGHLKASDIPKEFR</sequence>
<dbReference type="RefSeq" id="WP_145639026.1">
    <property type="nucleotide sequence ID" value="NZ_VIWP01000004.1"/>
</dbReference>
<keyword evidence="1" id="KW-0175">Coiled coil</keyword>
<accession>A0A561QSL2</accession>
<reference evidence="2 3" key="1">
    <citation type="submission" date="2019-06" db="EMBL/GenBank/DDBJ databases">
        <title>Sorghum-associated microbial communities from plants grown in Nebraska, USA.</title>
        <authorList>
            <person name="Schachtman D."/>
        </authorList>
    </citation>
    <scope>NUCLEOTIDE SEQUENCE [LARGE SCALE GENOMIC DNA]</scope>
    <source>
        <strain evidence="2 3">1225</strain>
    </source>
</reference>
<dbReference type="EMBL" id="VIWP01000004">
    <property type="protein sequence ID" value="TWF53309.1"/>
    <property type="molecule type" value="Genomic_DNA"/>
</dbReference>
<feature type="coiled-coil region" evidence="1">
    <location>
        <begin position="74"/>
        <end position="105"/>
    </location>
</feature>
<protein>
    <submittedName>
        <fullName evidence="2">Uncharacterized protein</fullName>
    </submittedName>
</protein>
<comment type="caution">
    <text evidence="2">The sequence shown here is derived from an EMBL/GenBank/DDBJ whole genome shotgun (WGS) entry which is preliminary data.</text>
</comment>
<organism evidence="2 3">
    <name type="scientific">Neorhizobium alkalisoli</name>
    <dbReference type="NCBI Taxonomy" id="528178"/>
    <lineage>
        <taxon>Bacteria</taxon>
        <taxon>Pseudomonadati</taxon>
        <taxon>Pseudomonadota</taxon>
        <taxon>Alphaproteobacteria</taxon>
        <taxon>Hyphomicrobiales</taxon>
        <taxon>Rhizobiaceae</taxon>
        <taxon>Rhizobium/Agrobacterium group</taxon>
        <taxon>Neorhizobium</taxon>
    </lineage>
</organism>
<keyword evidence="3" id="KW-1185">Reference proteome</keyword>
<proteinExistence type="predicted"/>
<name>A0A561QSL2_9HYPH</name>
<dbReference type="Proteomes" id="UP000320653">
    <property type="component" value="Unassembled WGS sequence"/>
</dbReference>
<evidence type="ECO:0000313" key="2">
    <source>
        <dbReference type="EMBL" id="TWF53309.1"/>
    </source>
</evidence>
<dbReference type="AlphaFoldDB" id="A0A561QSL2"/>
<evidence type="ECO:0000256" key="1">
    <source>
        <dbReference type="SAM" id="Coils"/>
    </source>
</evidence>
<evidence type="ECO:0000313" key="3">
    <source>
        <dbReference type="Proteomes" id="UP000320653"/>
    </source>
</evidence>